<sequence length="114" mass="13082">SRPSSFADPEGMQGAITSLAEAHMELRQELERERMKWRSRDKLFICIDYIPKFSFLIEFEDEVVGDLSGNNDEALVRHGRSKSLSHYSESAAMRHILVQRKSLRRILTGIFGPS</sequence>
<feature type="non-terminal residue" evidence="1">
    <location>
        <position position="1"/>
    </location>
</feature>
<evidence type="ECO:0000313" key="1">
    <source>
        <dbReference type="EMBL" id="MCD9638961.1"/>
    </source>
</evidence>
<reference evidence="1 2" key="1">
    <citation type="journal article" date="2021" name="BMC Genomics">
        <title>Datura genome reveals duplications of psychoactive alkaloid biosynthetic genes and high mutation rate following tissue culture.</title>
        <authorList>
            <person name="Rajewski A."/>
            <person name="Carter-House D."/>
            <person name="Stajich J."/>
            <person name="Litt A."/>
        </authorList>
    </citation>
    <scope>NUCLEOTIDE SEQUENCE [LARGE SCALE GENOMIC DNA]</scope>
    <source>
        <strain evidence="1">AR-01</strain>
    </source>
</reference>
<dbReference type="EMBL" id="JACEIK010002808">
    <property type="protein sequence ID" value="MCD9638961.1"/>
    <property type="molecule type" value="Genomic_DNA"/>
</dbReference>
<proteinExistence type="predicted"/>
<dbReference type="Proteomes" id="UP000823775">
    <property type="component" value="Unassembled WGS sequence"/>
</dbReference>
<accession>A0ABS8UXN0</accession>
<gene>
    <name evidence="1" type="ORF">HAX54_023184</name>
</gene>
<comment type="caution">
    <text evidence="1">The sequence shown here is derived from an EMBL/GenBank/DDBJ whole genome shotgun (WGS) entry which is preliminary data.</text>
</comment>
<protein>
    <submittedName>
        <fullName evidence="1">Uncharacterized protein</fullName>
    </submittedName>
</protein>
<feature type="non-terminal residue" evidence="1">
    <location>
        <position position="114"/>
    </location>
</feature>
<evidence type="ECO:0000313" key="2">
    <source>
        <dbReference type="Proteomes" id="UP000823775"/>
    </source>
</evidence>
<name>A0ABS8UXN0_DATST</name>
<keyword evidence="2" id="KW-1185">Reference proteome</keyword>
<organism evidence="1 2">
    <name type="scientific">Datura stramonium</name>
    <name type="common">Jimsonweed</name>
    <name type="synonym">Common thornapple</name>
    <dbReference type="NCBI Taxonomy" id="4076"/>
    <lineage>
        <taxon>Eukaryota</taxon>
        <taxon>Viridiplantae</taxon>
        <taxon>Streptophyta</taxon>
        <taxon>Embryophyta</taxon>
        <taxon>Tracheophyta</taxon>
        <taxon>Spermatophyta</taxon>
        <taxon>Magnoliopsida</taxon>
        <taxon>eudicotyledons</taxon>
        <taxon>Gunneridae</taxon>
        <taxon>Pentapetalae</taxon>
        <taxon>asterids</taxon>
        <taxon>lamiids</taxon>
        <taxon>Solanales</taxon>
        <taxon>Solanaceae</taxon>
        <taxon>Solanoideae</taxon>
        <taxon>Datureae</taxon>
        <taxon>Datura</taxon>
    </lineage>
</organism>